<dbReference type="HOGENOM" id="CLU_051810_0_0_9"/>
<dbReference type="PATRIC" id="fig|1139219.3.peg.1638"/>
<organism evidence="2 3">
    <name type="scientific">Enterococcus dispar ATCC 51266</name>
    <dbReference type="NCBI Taxonomy" id="1139219"/>
    <lineage>
        <taxon>Bacteria</taxon>
        <taxon>Bacillati</taxon>
        <taxon>Bacillota</taxon>
        <taxon>Bacilli</taxon>
        <taxon>Lactobacillales</taxon>
        <taxon>Enterococcaceae</taxon>
        <taxon>Enterococcus</taxon>
    </lineage>
</organism>
<sequence>MTNSSRRIRIEDIIPKETFYRVPKQLLNSQLYQDLSNESILVYAIFQDRFELSIRNRWIDNNNAVFFIYTVEELGRIIKRSKPTVIKIKKELVRYGLLEEEYVGLNQPNRLYILSPVEKNSESKNSGGKDFLPPEVKKLYSNDTEYNNTIDTNNDTIRDLRQVDKKIFHKIIQSELVSQETAQFLSIFGNGILVKEYADIIYSTKIKVENFQNKENTKSNRHIIYGDIWKKSIELKAKKFYFKLKEYQHKNKPMNNPKKYWTSTMETFWENVLLMEKKYGATELDILYNSGQLELEENFVEFNAITKDMSKKEKRKVRFEMIYEEPFH</sequence>
<dbReference type="EMBL" id="AHYR01000006">
    <property type="protein sequence ID" value="EOT40764.1"/>
    <property type="molecule type" value="Genomic_DNA"/>
</dbReference>
<evidence type="ECO:0000313" key="3">
    <source>
        <dbReference type="Proteomes" id="UP000014127"/>
    </source>
</evidence>
<dbReference type="RefSeq" id="WP_016172845.1">
    <property type="nucleotide sequence ID" value="NZ_ASWK01000001.1"/>
</dbReference>
<dbReference type="Pfam" id="PF06970">
    <property type="entry name" value="RepA_N"/>
    <property type="match status" value="1"/>
</dbReference>
<evidence type="ECO:0000259" key="1">
    <source>
        <dbReference type="Pfam" id="PF06970"/>
    </source>
</evidence>
<dbReference type="eggNOG" id="ENOG5032D89">
    <property type="taxonomic scope" value="Bacteria"/>
</dbReference>
<dbReference type="OrthoDB" id="2973887at2"/>
<name>S1NMF0_9ENTE</name>
<proteinExistence type="predicted"/>
<evidence type="ECO:0000313" key="2">
    <source>
        <dbReference type="EMBL" id="EOT40764.1"/>
    </source>
</evidence>
<keyword evidence="3" id="KW-1185">Reference proteome</keyword>
<gene>
    <name evidence="2" type="ORF">OMK_01679</name>
</gene>
<protein>
    <recommendedName>
        <fullName evidence="1">Replication initiator A N-terminal domain-containing protein</fullName>
    </recommendedName>
</protein>
<comment type="caution">
    <text evidence="2">The sequence shown here is derived from an EMBL/GenBank/DDBJ whole genome shotgun (WGS) entry which is preliminary data.</text>
</comment>
<dbReference type="InterPro" id="IPR010724">
    <property type="entry name" value="RepA_N"/>
</dbReference>
<dbReference type="AlphaFoldDB" id="S1NMF0"/>
<dbReference type="Proteomes" id="UP000014127">
    <property type="component" value="Unassembled WGS sequence"/>
</dbReference>
<dbReference type="STRING" id="44009.RV01_GL000990"/>
<feature type="domain" description="Replication initiator A N-terminal" evidence="1">
    <location>
        <begin position="18"/>
        <end position="92"/>
    </location>
</feature>
<reference evidence="2 3" key="1">
    <citation type="submission" date="2013-03" db="EMBL/GenBank/DDBJ databases">
        <title>The Genome Sequence of Enterococcus dispar ATCC_51266 (Illumina only assembly).</title>
        <authorList>
            <consortium name="The Broad Institute Genomics Platform"/>
            <consortium name="The Broad Institute Genome Sequencing Center for Infectious Disease"/>
            <person name="Earl A."/>
            <person name="Russ C."/>
            <person name="Gilmore M."/>
            <person name="Surin D."/>
            <person name="Walker B."/>
            <person name="Young S."/>
            <person name="Zeng Q."/>
            <person name="Gargeya S."/>
            <person name="Fitzgerald M."/>
            <person name="Haas B."/>
            <person name="Abouelleil A."/>
            <person name="Allen A.W."/>
            <person name="Alvarado L."/>
            <person name="Arachchi H.M."/>
            <person name="Berlin A.M."/>
            <person name="Chapman S.B."/>
            <person name="Gainer-Dewar J."/>
            <person name="Goldberg J."/>
            <person name="Griggs A."/>
            <person name="Gujja S."/>
            <person name="Hansen M."/>
            <person name="Howarth C."/>
            <person name="Imamovic A."/>
            <person name="Ireland A."/>
            <person name="Larimer J."/>
            <person name="McCowan C."/>
            <person name="Murphy C."/>
            <person name="Pearson M."/>
            <person name="Poon T.W."/>
            <person name="Priest M."/>
            <person name="Roberts A."/>
            <person name="Saif S."/>
            <person name="Shea T."/>
            <person name="Sisk P."/>
            <person name="Sykes S."/>
            <person name="Wortman J."/>
            <person name="Nusbaum C."/>
            <person name="Birren B."/>
        </authorList>
    </citation>
    <scope>NUCLEOTIDE SEQUENCE [LARGE SCALE GENOMIC DNA]</scope>
    <source>
        <strain evidence="2 3">ATCC 51266</strain>
    </source>
</reference>
<accession>S1NMF0</accession>